<organism evidence="2 3">
    <name type="scientific">Dichanthelium oligosanthes</name>
    <dbReference type="NCBI Taxonomy" id="888268"/>
    <lineage>
        <taxon>Eukaryota</taxon>
        <taxon>Viridiplantae</taxon>
        <taxon>Streptophyta</taxon>
        <taxon>Embryophyta</taxon>
        <taxon>Tracheophyta</taxon>
        <taxon>Spermatophyta</taxon>
        <taxon>Magnoliopsida</taxon>
        <taxon>Liliopsida</taxon>
        <taxon>Poales</taxon>
        <taxon>Poaceae</taxon>
        <taxon>PACMAD clade</taxon>
        <taxon>Panicoideae</taxon>
        <taxon>Panicodae</taxon>
        <taxon>Paniceae</taxon>
        <taxon>Dichantheliinae</taxon>
        <taxon>Dichanthelium</taxon>
    </lineage>
</organism>
<name>A0A1E5V6B3_9POAL</name>
<gene>
    <name evidence="2" type="ORF">BAE44_0018285</name>
</gene>
<dbReference type="STRING" id="888268.A0A1E5V6B3"/>
<feature type="chain" id="PRO_5009187838" description="DUF4220 domain-containing protein" evidence="1">
    <location>
        <begin position="19"/>
        <end position="199"/>
    </location>
</feature>
<dbReference type="EMBL" id="LWDX02049870">
    <property type="protein sequence ID" value="OEL20696.1"/>
    <property type="molecule type" value="Genomic_DNA"/>
</dbReference>
<accession>A0A1E5V6B3</accession>
<protein>
    <recommendedName>
        <fullName evidence="4">DUF4220 domain-containing protein</fullName>
    </recommendedName>
</protein>
<comment type="caution">
    <text evidence="2">The sequence shown here is derived from an EMBL/GenBank/DDBJ whole genome shotgun (WGS) entry which is preliminary data.</text>
</comment>
<dbReference type="AlphaFoldDB" id="A0A1E5V6B3"/>
<dbReference type="PANTHER" id="PTHR31325">
    <property type="entry name" value="OS01G0798800 PROTEIN-RELATED"/>
    <property type="match status" value="1"/>
</dbReference>
<keyword evidence="1" id="KW-0732">Signal</keyword>
<evidence type="ECO:0008006" key="4">
    <source>
        <dbReference type="Google" id="ProtNLM"/>
    </source>
</evidence>
<proteinExistence type="predicted"/>
<dbReference type="InterPro" id="IPR007658">
    <property type="entry name" value="DUF594"/>
</dbReference>
<dbReference type="OrthoDB" id="1689146at2759"/>
<evidence type="ECO:0000256" key="1">
    <source>
        <dbReference type="SAM" id="SignalP"/>
    </source>
</evidence>
<sequence>MALLLALPWLVVPGSTLALEWLSLREGGTNTVLQWHIATCLCEMQHESLKKPACAAAYDISVTLSRYCRYLVAFLPELLPDHDMDTGAIFCEVLQEANVLLAGVASTPERFHVLKSGRVQKKMGTILTSGVTLGELLIEKISEPTQRWMVLKNIWELVVISVAPSGDAKHHVERLARGGEFITHLWALLSHAGVLDQQA</sequence>
<dbReference type="Pfam" id="PF04578">
    <property type="entry name" value="DUF594"/>
    <property type="match status" value="1"/>
</dbReference>
<evidence type="ECO:0000313" key="3">
    <source>
        <dbReference type="Proteomes" id="UP000095767"/>
    </source>
</evidence>
<keyword evidence="3" id="KW-1185">Reference proteome</keyword>
<feature type="signal peptide" evidence="1">
    <location>
        <begin position="1"/>
        <end position="18"/>
    </location>
</feature>
<dbReference type="Proteomes" id="UP000095767">
    <property type="component" value="Unassembled WGS sequence"/>
</dbReference>
<reference evidence="2 3" key="1">
    <citation type="submission" date="2016-09" db="EMBL/GenBank/DDBJ databases">
        <title>The draft genome of Dichanthelium oligosanthes: A C3 panicoid grass species.</title>
        <authorList>
            <person name="Studer A.J."/>
            <person name="Schnable J.C."/>
            <person name="Brutnell T.P."/>
        </authorList>
    </citation>
    <scope>NUCLEOTIDE SEQUENCE [LARGE SCALE GENOMIC DNA]</scope>
    <source>
        <strain evidence="3">cv. Kellogg 1175</strain>
        <tissue evidence="2">Leaf</tissue>
    </source>
</reference>
<evidence type="ECO:0000313" key="2">
    <source>
        <dbReference type="EMBL" id="OEL20696.1"/>
    </source>
</evidence>